<dbReference type="EMBL" id="CAJVCH010564257">
    <property type="protein sequence ID" value="CAG7832276.1"/>
    <property type="molecule type" value="Genomic_DNA"/>
</dbReference>
<dbReference type="InterPro" id="IPR051019">
    <property type="entry name" value="VLCFA-Steroid_DH"/>
</dbReference>
<comment type="caution">
    <text evidence="5">The sequence shown here is derived from an EMBL/GenBank/DDBJ whole genome shotgun (WGS) entry which is preliminary data.</text>
</comment>
<feature type="transmembrane region" description="Helical" evidence="4">
    <location>
        <begin position="12"/>
        <end position="32"/>
    </location>
</feature>
<dbReference type="FunFam" id="3.40.50.720:FF:000137">
    <property type="entry name" value="Hydroxysteroid (17-beta) dehydrogenase 3"/>
    <property type="match status" value="1"/>
</dbReference>
<evidence type="ECO:0000256" key="1">
    <source>
        <dbReference type="ARBA" id="ARBA00006484"/>
    </source>
</evidence>
<evidence type="ECO:0000256" key="3">
    <source>
        <dbReference type="ARBA" id="ARBA00023002"/>
    </source>
</evidence>
<dbReference type="Pfam" id="PF00106">
    <property type="entry name" value="adh_short"/>
    <property type="match status" value="1"/>
</dbReference>
<dbReference type="CDD" id="cd05356">
    <property type="entry name" value="17beta-HSD1_like_SDR_c"/>
    <property type="match status" value="1"/>
</dbReference>
<proteinExistence type="inferred from homology"/>
<dbReference type="PANTHER" id="PTHR43899:SF13">
    <property type="entry name" value="RH59310P"/>
    <property type="match status" value="1"/>
</dbReference>
<evidence type="ECO:0000313" key="6">
    <source>
        <dbReference type="Proteomes" id="UP000708208"/>
    </source>
</evidence>
<dbReference type="GO" id="GO:0016491">
    <property type="term" value="F:oxidoreductase activity"/>
    <property type="evidence" value="ECO:0007669"/>
    <property type="project" value="UniProtKB-KW"/>
</dbReference>
<feature type="transmembrane region" description="Helical" evidence="4">
    <location>
        <begin position="196"/>
        <end position="217"/>
    </location>
</feature>
<dbReference type="PANTHER" id="PTHR43899">
    <property type="entry name" value="RH59310P"/>
    <property type="match status" value="1"/>
</dbReference>
<dbReference type="GO" id="GO:0005783">
    <property type="term" value="C:endoplasmic reticulum"/>
    <property type="evidence" value="ECO:0007669"/>
    <property type="project" value="TreeGrafter"/>
</dbReference>
<comment type="similarity">
    <text evidence="1">Belongs to the short-chain dehydrogenases/reductases (SDR) family.</text>
</comment>
<accession>A0A8J2Q3R2</accession>
<dbReference type="AlphaFoldDB" id="A0A8J2Q3R2"/>
<gene>
    <name evidence="5" type="ORF">AFUS01_LOCUS41965</name>
</gene>
<name>A0A8J2Q3R2_9HEXA</name>
<keyword evidence="6" id="KW-1185">Reference proteome</keyword>
<reference evidence="5" key="1">
    <citation type="submission" date="2021-06" db="EMBL/GenBank/DDBJ databases">
        <authorList>
            <person name="Hodson N. C."/>
            <person name="Mongue J. A."/>
            <person name="Jaron S. K."/>
        </authorList>
    </citation>
    <scope>NUCLEOTIDE SEQUENCE</scope>
</reference>
<dbReference type="OrthoDB" id="5545019at2759"/>
<evidence type="ECO:0000256" key="2">
    <source>
        <dbReference type="ARBA" id="ARBA00022857"/>
    </source>
</evidence>
<organism evidence="5 6">
    <name type="scientific">Allacma fusca</name>
    <dbReference type="NCBI Taxonomy" id="39272"/>
    <lineage>
        <taxon>Eukaryota</taxon>
        <taxon>Metazoa</taxon>
        <taxon>Ecdysozoa</taxon>
        <taxon>Arthropoda</taxon>
        <taxon>Hexapoda</taxon>
        <taxon>Collembola</taxon>
        <taxon>Symphypleona</taxon>
        <taxon>Sminthuridae</taxon>
        <taxon>Allacma</taxon>
    </lineage>
</organism>
<keyword evidence="4" id="KW-0812">Transmembrane</keyword>
<keyword evidence="4" id="KW-0472">Membrane</keyword>
<feature type="transmembrane region" description="Helical" evidence="4">
    <location>
        <begin position="38"/>
        <end position="56"/>
    </location>
</feature>
<evidence type="ECO:0000313" key="5">
    <source>
        <dbReference type="EMBL" id="CAG7832276.1"/>
    </source>
</evidence>
<sequence>MILWIAELLRGLNFFGLSYLEWVGLLVTLIALGYYLPLYLYDVYIVLIAPALKRGLNLRKMGKWAVVTGATDGIGKAYAEEIARLGINIVLISRSQQKLATVSNEIENTFGVITRTIAVDFTEGVTVYDKIERELQGLEIGILVNNVGIWYPYVDYFTDLPYARKHSQDMIYCNVIPVTFLTHLVLPQMVGRRRGVIINVGGLTGAIPVPFISMYSATKVFVERFSESLAMEYKRQGITIQVVLPGYVATKMARVSKPSVMTPSPTLYVQKALKTVGIEDRTAVYIPHRLALKGFEWGYLFFKTITGGIMYERYSTMREISKRRREAKFRRITIQEEQPLTEL</sequence>
<keyword evidence="3" id="KW-0560">Oxidoreductase</keyword>
<evidence type="ECO:0000256" key="4">
    <source>
        <dbReference type="SAM" id="Phobius"/>
    </source>
</evidence>
<keyword evidence="4" id="KW-1133">Transmembrane helix</keyword>
<dbReference type="InterPro" id="IPR002347">
    <property type="entry name" value="SDR_fam"/>
</dbReference>
<keyword evidence="2" id="KW-0521">NADP</keyword>
<dbReference type="Proteomes" id="UP000708208">
    <property type="component" value="Unassembled WGS sequence"/>
</dbReference>
<protein>
    <submittedName>
        <fullName evidence="5">Uncharacterized protein</fullName>
    </submittedName>
</protein>